<dbReference type="AlphaFoldDB" id="A0A9X1RNG2"/>
<keyword evidence="3" id="KW-1185">Reference proteome</keyword>
<evidence type="ECO:0000313" key="3">
    <source>
        <dbReference type="Proteomes" id="UP001139308"/>
    </source>
</evidence>
<reference evidence="2" key="1">
    <citation type="submission" date="2022-01" db="EMBL/GenBank/DDBJ databases">
        <title>Genome sequence and assembly of Parabukholderia sp. RG36.</title>
        <authorList>
            <person name="Chhetri G."/>
        </authorList>
    </citation>
    <scope>NUCLEOTIDE SEQUENCE</scope>
    <source>
        <strain evidence="2">RG36</strain>
    </source>
</reference>
<dbReference type="Proteomes" id="UP001139308">
    <property type="component" value="Unassembled WGS sequence"/>
</dbReference>
<sequence length="70" mass="7888">MSTNRKRARLDGQLGCFVQQYARKARPGELDPDDRKSDHKIAKAMRRLLPDELSEMLSGDDANTNAESPD</sequence>
<accession>A0A9X1RNG2</accession>
<feature type="region of interest" description="Disordered" evidence="1">
    <location>
        <begin position="51"/>
        <end position="70"/>
    </location>
</feature>
<proteinExistence type="predicted"/>
<dbReference type="EMBL" id="JAKLJA010000003">
    <property type="protein sequence ID" value="MCG5073026.1"/>
    <property type="molecule type" value="Genomic_DNA"/>
</dbReference>
<comment type="caution">
    <text evidence="2">The sequence shown here is derived from an EMBL/GenBank/DDBJ whole genome shotgun (WGS) entry which is preliminary data.</text>
</comment>
<feature type="compositionally biased region" description="Polar residues" evidence="1">
    <location>
        <begin position="61"/>
        <end position="70"/>
    </location>
</feature>
<dbReference type="RefSeq" id="WP_238462760.1">
    <property type="nucleotide sequence ID" value="NZ_JAKLJA010000003.1"/>
</dbReference>
<name>A0A9X1RNG2_9BURK</name>
<gene>
    <name evidence="2" type="ORF">L5014_06535</name>
</gene>
<organism evidence="2 3">
    <name type="scientific">Paraburkholderia tagetis</name>
    <dbReference type="NCBI Taxonomy" id="2913261"/>
    <lineage>
        <taxon>Bacteria</taxon>
        <taxon>Pseudomonadati</taxon>
        <taxon>Pseudomonadota</taxon>
        <taxon>Betaproteobacteria</taxon>
        <taxon>Burkholderiales</taxon>
        <taxon>Burkholderiaceae</taxon>
        <taxon>Paraburkholderia</taxon>
    </lineage>
</organism>
<evidence type="ECO:0000256" key="1">
    <source>
        <dbReference type="SAM" id="MobiDB-lite"/>
    </source>
</evidence>
<protein>
    <submittedName>
        <fullName evidence="2">Uncharacterized protein</fullName>
    </submittedName>
</protein>
<evidence type="ECO:0000313" key="2">
    <source>
        <dbReference type="EMBL" id="MCG5073026.1"/>
    </source>
</evidence>